<evidence type="ECO:0000256" key="2">
    <source>
        <dbReference type="ARBA" id="ARBA00004401"/>
    </source>
</evidence>
<accession>A0ABP6M7J1</accession>
<evidence type="ECO:0000259" key="8">
    <source>
        <dbReference type="Pfam" id="PF10502"/>
    </source>
</evidence>
<keyword evidence="10" id="KW-1185">Reference proteome</keyword>
<dbReference type="EC" id="3.4.21.89" evidence="4 6"/>
<keyword evidence="5 6" id="KW-0378">Hydrolase</keyword>
<dbReference type="PRINTS" id="PR00727">
    <property type="entry name" value="LEADERPTASE"/>
</dbReference>
<dbReference type="InterPro" id="IPR019533">
    <property type="entry name" value="Peptidase_S26"/>
</dbReference>
<organism evidence="9 10">
    <name type="scientific">Nesterenkonia aethiopica</name>
    <dbReference type="NCBI Taxonomy" id="269144"/>
    <lineage>
        <taxon>Bacteria</taxon>
        <taxon>Bacillati</taxon>
        <taxon>Actinomycetota</taxon>
        <taxon>Actinomycetes</taxon>
        <taxon>Micrococcales</taxon>
        <taxon>Micrococcaceae</taxon>
        <taxon>Nesterenkonia</taxon>
    </lineage>
</organism>
<dbReference type="InterPro" id="IPR019758">
    <property type="entry name" value="Pept_S26A_signal_pept_1_CS"/>
</dbReference>
<comment type="catalytic activity">
    <reaction evidence="1 6">
        <text>Cleavage of hydrophobic, N-terminal signal or leader sequences from secreted and periplasmic proteins.</text>
        <dbReference type="EC" id="3.4.21.89"/>
    </reaction>
</comment>
<name>A0ABP6M7J1_9MICC</name>
<dbReference type="SUPFAM" id="SSF51306">
    <property type="entry name" value="LexA/Signal peptidase"/>
    <property type="match status" value="1"/>
</dbReference>
<keyword evidence="6" id="KW-0645">Protease</keyword>
<evidence type="ECO:0000313" key="10">
    <source>
        <dbReference type="Proteomes" id="UP001500236"/>
    </source>
</evidence>
<evidence type="ECO:0000256" key="6">
    <source>
        <dbReference type="RuleBase" id="RU362042"/>
    </source>
</evidence>
<evidence type="ECO:0000256" key="1">
    <source>
        <dbReference type="ARBA" id="ARBA00000677"/>
    </source>
</evidence>
<comment type="similarity">
    <text evidence="3 6">Belongs to the peptidase S26 family.</text>
</comment>
<dbReference type="CDD" id="cd06530">
    <property type="entry name" value="S26_SPase_I"/>
    <property type="match status" value="1"/>
</dbReference>
<dbReference type="PANTHER" id="PTHR43390">
    <property type="entry name" value="SIGNAL PEPTIDASE I"/>
    <property type="match status" value="1"/>
</dbReference>
<evidence type="ECO:0000256" key="7">
    <source>
        <dbReference type="SAM" id="MobiDB-lite"/>
    </source>
</evidence>
<dbReference type="Gene3D" id="2.10.109.10">
    <property type="entry name" value="Umud Fragment, subunit A"/>
    <property type="match status" value="1"/>
</dbReference>
<reference evidence="10" key="1">
    <citation type="journal article" date="2019" name="Int. J. Syst. Evol. Microbiol.">
        <title>The Global Catalogue of Microorganisms (GCM) 10K type strain sequencing project: providing services to taxonomists for standard genome sequencing and annotation.</title>
        <authorList>
            <consortium name="The Broad Institute Genomics Platform"/>
            <consortium name="The Broad Institute Genome Sequencing Center for Infectious Disease"/>
            <person name="Wu L."/>
            <person name="Ma J."/>
        </authorList>
    </citation>
    <scope>NUCLEOTIDE SEQUENCE [LARGE SCALE GENOMIC DNA]</scope>
    <source>
        <strain evidence="10">JCM 14309</strain>
    </source>
</reference>
<dbReference type="InterPro" id="IPR000223">
    <property type="entry name" value="Pept_S26A_signal_pept_1"/>
</dbReference>
<dbReference type="EMBL" id="BAAAVT010000019">
    <property type="protein sequence ID" value="GAA3073166.1"/>
    <property type="molecule type" value="Genomic_DNA"/>
</dbReference>
<feature type="region of interest" description="Disordered" evidence="7">
    <location>
        <begin position="200"/>
        <end position="229"/>
    </location>
</feature>
<sequence>MLLTVLAAVLATTAVRTWVVDVYTVDQNSMQPTLDDGERILVDRSYPGSSGADRGDVVVFDGTGSFTPYQADHGALVELAERAGHWFGIGSPPQTYVKRVIGVGGDTVACCDEQGRVTVDGEQLEEPYLGWRPSPEEPASEQSFDVEVPPGRLWVMGDNRDESVDSRALLGAPGGGMISEDRLIGRATDVFWPWSARRDLAEDSTSAADPHPLLGSADDHERQEGTDEQ</sequence>
<gene>
    <name evidence="9" type="primary">lepB</name>
    <name evidence="9" type="ORF">GCM10010529_26450</name>
</gene>
<evidence type="ECO:0000256" key="4">
    <source>
        <dbReference type="ARBA" id="ARBA00013208"/>
    </source>
</evidence>
<dbReference type="PROSITE" id="PS00761">
    <property type="entry name" value="SPASE_I_3"/>
    <property type="match status" value="1"/>
</dbReference>
<evidence type="ECO:0000256" key="3">
    <source>
        <dbReference type="ARBA" id="ARBA00009370"/>
    </source>
</evidence>
<proteinExistence type="inferred from homology"/>
<evidence type="ECO:0000256" key="5">
    <source>
        <dbReference type="ARBA" id="ARBA00022801"/>
    </source>
</evidence>
<comment type="caution">
    <text evidence="9">The sequence shown here is derived from an EMBL/GenBank/DDBJ whole genome shotgun (WGS) entry which is preliminary data.</text>
</comment>
<dbReference type="Proteomes" id="UP001500236">
    <property type="component" value="Unassembled WGS sequence"/>
</dbReference>
<evidence type="ECO:0000313" key="9">
    <source>
        <dbReference type="EMBL" id="GAA3073166.1"/>
    </source>
</evidence>
<feature type="domain" description="Peptidase S26" evidence="8">
    <location>
        <begin position="3"/>
        <end position="192"/>
    </location>
</feature>
<dbReference type="InterPro" id="IPR036286">
    <property type="entry name" value="LexA/Signal_pep-like_sf"/>
</dbReference>
<dbReference type="NCBIfam" id="TIGR02227">
    <property type="entry name" value="sigpep_I_bact"/>
    <property type="match status" value="1"/>
</dbReference>
<dbReference type="PANTHER" id="PTHR43390:SF1">
    <property type="entry name" value="CHLOROPLAST PROCESSING PEPTIDASE"/>
    <property type="match status" value="1"/>
</dbReference>
<protein>
    <recommendedName>
        <fullName evidence="4 6">Signal peptidase I</fullName>
        <ecNumber evidence="4 6">3.4.21.89</ecNumber>
    </recommendedName>
</protein>
<feature type="compositionally biased region" description="Basic and acidic residues" evidence="7">
    <location>
        <begin position="217"/>
        <end position="229"/>
    </location>
</feature>
<comment type="subcellular location">
    <subcellularLocation>
        <location evidence="2">Cell membrane</location>
        <topology evidence="2">Single-pass type II membrane protein</topology>
    </subcellularLocation>
    <subcellularLocation>
        <location evidence="6">Membrane</location>
        <topology evidence="6">Single-pass type II membrane protein</topology>
    </subcellularLocation>
</comment>
<dbReference type="Pfam" id="PF10502">
    <property type="entry name" value="Peptidase_S26"/>
    <property type="match status" value="1"/>
</dbReference>